<dbReference type="Gene3D" id="3.40.50.150">
    <property type="entry name" value="Vaccinia Virus protein VP39"/>
    <property type="match status" value="1"/>
</dbReference>
<protein>
    <submittedName>
        <fullName evidence="1">Uncharacterized protein</fullName>
    </submittedName>
</protein>
<dbReference type="Proteomes" id="UP000461880">
    <property type="component" value="Unassembled WGS sequence"/>
</dbReference>
<evidence type="ECO:0000313" key="1">
    <source>
        <dbReference type="EMBL" id="MSS59365.1"/>
    </source>
</evidence>
<name>A0A7X2NTR3_9FIRM</name>
<comment type="caution">
    <text evidence="1">The sequence shown here is derived from an EMBL/GenBank/DDBJ whole genome shotgun (WGS) entry which is preliminary data.</text>
</comment>
<dbReference type="RefSeq" id="WP_154505583.1">
    <property type="nucleotide sequence ID" value="NZ_VUMN01000029.1"/>
</dbReference>
<reference evidence="1 2" key="1">
    <citation type="submission" date="2019-08" db="EMBL/GenBank/DDBJ databases">
        <title>In-depth cultivation of the pig gut microbiome towards novel bacterial diversity and tailored functional studies.</title>
        <authorList>
            <person name="Wylensek D."/>
            <person name="Hitch T.C.A."/>
            <person name="Clavel T."/>
        </authorList>
    </citation>
    <scope>NUCLEOTIDE SEQUENCE [LARGE SCALE GENOMIC DNA]</scope>
    <source>
        <strain evidence="1 2">Oil+RF-744-GAM-WT-6</strain>
    </source>
</reference>
<organism evidence="1 2">
    <name type="scientific">Stecheria intestinalis</name>
    <dbReference type="NCBI Taxonomy" id="2606630"/>
    <lineage>
        <taxon>Bacteria</taxon>
        <taxon>Bacillati</taxon>
        <taxon>Bacillota</taxon>
        <taxon>Erysipelotrichia</taxon>
        <taxon>Erysipelotrichales</taxon>
        <taxon>Erysipelotrichaceae</taxon>
        <taxon>Stecheria</taxon>
    </lineage>
</organism>
<accession>A0A7X2NTR3</accession>
<dbReference type="EMBL" id="VUMN01000029">
    <property type="protein sequence ID" value="MSS59365.1"/>
    <property type="molecule type" value="Genomic_DNA"/>
</dbReference>
<evidence type="ECO:0000313" key="2">
    <source>
        <dbReference type="Proteomes" id="UP000461880"/>
    </source>
</evidence>
<dbReference type="SUPFAM" id="SSF53335">
    <property type="entry name" value="S-adenosyl-L-methionine-dependent methyltransferases"/>
    <property type="match status" value="1"/>
</dbReference>
<gene>
    <name evidence="1" type="ORF">FYJ51_10720</name>
</gene>
<dbReference type="AlphaFoldDB" id="A0A7X2NTR3"/>
<keyword evidence="2" id="KW-1185">Reference proteome</keyword>
<dbReference type="InterPro" id="IPR029063">
    <property type="entry name" value="SAM-dependent_MTases_sf"/>
</dbReference>
<sequence>MKQKPNPEILSYLKCCLRNLQNEEQNAYLDAYVTKETEKKMQRALKAAGQKEFDGPKAEWPSLFLSAEDWKQNPYYQNIRLDQVSDGGFRYEKEWIEGGYLFNAEAIQDDPDRSCADWMKLRALDQDVEGIYLYQNDEDWMMCAPSEAYTNDPPAHKAHGKVLTFGLGIGYFVYMTMRNPSVSSITVVEKSPQVLDMFRKNLLPQFPDQVPLRLIEGDALDWFQKDALSEFDYIYTDIWRSSEDGLDWMEKLLEQDVPSLDQADFWIEDSCILPMRTLLVMAMYEWFTGVHQKTAPGWEARMKKTRTYLSSLDHVPDDPESLKTMLYDRMVYRNILSL</sequence>
<proteinExistence type="predicted"/>